<organism evidence="2 3">
    <name type="scientific">Marinobacter maroccanus</name>
    <dbReference type="NCBI Taxonomy" id="2055143"/>
    <lineage>
        <taxon>Bacteria</taxon>
        <taxon>Pseudomonadati</taxon>
        <taxon>Pseudomonadota</taxon>
        <taxon>Gammaproteobacteria</taxon>
        <taxon>Pseudomonadales</taxon>
        <taxon>Marinobacteraceae</taxon>
        <taxon>Marinobacter</taxon>
    </lineage>
</organism>
<dbReference type="OrthoDB" id="9790341at2"/>
<comment type="caution">
    <text evidence="2">The sequence shown here is derived from an EMBL/GenBank/DDBJ whole genome shotgun (WGS) entry which is preliminary data.</text>
</comment>
<keyword evidence="1" id="KW-0812">Transmembrane</keyword>
<dbReference type="Proteomes" id="UP000239917">
    <property type="component" value="Unassembled WGS sequence"/>
</dbReference>
<feature type="transmembrane region" description="Helical" evidence="1">
    <location>
        <begin position="12"/>
        <end position="33"/>
    </location>
</feature>
<evidence type="ECO:0000313" key="2">
    <source>
        <dbReference type="EMBL" id="PPI84725.1"/>
    </source>
</evidence>
<protein>
    <recommendedName>
        <fullName evidence="4">SxtJ</fullName>
    </recommendedName>
</protein>
<evidence type="ECO:0000256" key="1">
    <source>
        <dbReference type="SAM" id="Phobius"/>
    </source>
</evidence>
<gene>
    <name evidence="2" type="ORF">KEHDKFFH_08460</name>
</gene>
<dbReference type="Pfam" id="PF19588">
    <property type="entry name" value="SxtJ"/>
    <property type="match status" value="1"/>
</dbReference>
<dbReference type="EMBL" id="PSSX01000005">
    <property type="protein sequence ID" value="PPI84725.1"/>
    <property type="molecule type" value="Genomic_DNA"/>
</dbReference>
<feature type="transmembrane region" description="Helical" evidence="1">
    <location>
        <begin position="79"/>
        <end position="100"/>
    </location>
</feature>
<keyword evidence="1" id="KW-0472">Membrane</keyword>
<reference evidence="2 3" key="1">
    <citation type="submission" date="2018-01" db="EMBL/GenBank/DDBJ databases">
        <title>Complete genome sequences of the type strains of Marinobacter flavimaris and Marinobacter maroccanus.</title>
        <authorList>
            <person name="Palau M."/>
            <person name="Boujida N."/>
            <person name="Manresa A."/>
            <person name="Minana-Galbis D."/>
        </authorList>
    </citation>
    <scope>NUCLEOTIDE SEQUENCE [LARGE SCALE GENOMIC DNA]</scope>
    <source>
        <strain evidence="2 3">N4</strain>
    </source>
</reference>
<sequence length="130" mass="14662">MERSAERSELKKFGIGLAIIIAVLFGVFLPWLFSYSWPWWPWLTGAILLFISFLAPSALSPVQRGLLKIAEPLGRINSVILLSMVYFLLVCPMGLIMKLFGKDPIPKAFEPDAETYRKKSDPTTSLEVPF</sequence>
<dbReference type="AlphaFoldDB" id="A0A2S5ZBF4"/>
<proteinExistence type="predicted"/>
<evidence type="ECO:0000313" key="3">
    <source>
        <dbReference type="Proteomes" id="UP000239917"/>
    </source>
</evidence>
<dbReference type="RefSeq" id="WP_104321507.1">
    <property type="nucleotide sequence ID" value="NZ_PSSX01000005.1"/>
</dbReference>
<evidence type="ECO:0008006" key="4">
    <source>
        <dbReference type="Google" id="ProtNLM"/>
    </source>
</evidence>
<keyword evidence="1" id="KW-1133">Transmembrane helix</keyword>
<name>A0A2S5ZBF4_9GAMM</name>
<dbReference type="InterPro" id="IPR045781">
    <property type="entry name" value="SxtJ"/>
</dbReference>
<keyword evidence="3" id="KW-1185">Reference proteome</keyword>
<accession>A0A2S5ZBF4</accession>
<feature type="transmembrane region" description="Helical" evidence="1">
    <location>
        <begin position="39"/>
        <end position="59"/>
    </location>
</feature>